<evidence type="ECO:0000256" key="4">
    <source>
        <dbReference type="ARBA" id="ARBA00022448"/>
    </source>
</evidence>
<keyword evidence="4" id="KW-0813">Transport</keyword>
<feature type="region of interest" description="Disordered" evidence="8">
    <location>
        <begin position="107"/>
        <end position="184"/>
    </location>
</feature>
<dbReference type="PANTHER" id="PTHR33541:SF11">
    <property type="entry name" value="PROTEIN BIG GRAIN 1-LIKE E"/>
    <property type="match status" value="1"/>
</dbReference>
<comment type="subcellular location">
    <subcellularLocation>
        <location evidence="2">Cell membrane</location>
    </subcellularLocation>
</comment>
<dbReference type="PANTHER" id="PTHR33541">
    <property type="entry name" value="PROTEIN BIG GRAIN 1-LIKE A-RELATED"/>
    <property type="match status" value="1"/>
</dbReference>
<evidence type="ECO:0000313" key="9">
    <source>
        <dbReference type="EMBL" id="CAH9128906.1"/>
    </source>
</evidence>
<keyword evidence="6" id="KW-0472">Membrane</keyword>
<comment type="similarity">
    <text evidence="3">Belongs to the BIG GRAIN 1 (BG1) plant protein family.</text>
</comment>
<comment type="caution">
    <text evidence="9">The sequence shown here is derived from an EMBL/GenBank/DDBJ whole genome shotgun (WGS) entry which is preliminary data.</text>
</comment>
<dbReference type="EMBL" id="CAMAPF010000954">
    <property type="protein sequence ID" value="CAH9128906.1"/>
    <property type="molecule type" value="Genomic_DNA"/>
</dbReference>
<feature type="region of interest" description="Disordered" evidence="8">
    <location>
        <begin position="46"/>
        <end position="76"/>
    </location>
</feature>
<evidence type="ECO:0000256" key="6">
    <source>
        <dbReference type="ARBA" id="ARBA00023136"/>
    </source>
</evidence>
<keyword evidence="7" id="KW-0927">Auxin signaling pathway</keyword>
<dbReference type="GO" id="GO:0009734">
    <property type="term" value="P:auxin-activated signaling pathway"/>
    <property type="evidence" value="ECO:0007669"/>
    <property type="project" value="UniProtKB-KW"/>
</dbReference>
<evidence type="ECO:0000256" key="3">
    <source>
        <dbReference type="ARBA" id="ARBA00010067"/>
    </source>
</evidence>
<evidence type="ECO:0000256" key="2">
    <source>
        <dbReference type="ARBA" id="ARBA00004236"/>
    </source>
</evidence>
<proteinExistence type="inferred from homology"/>
<accession>A0AAV0F053</accession>
<reference evidence="9" key="1">
    <citation type="submission" date="2022-07" db="EMBL/GenBank/DDBJ databases">
        <authorList>
            <person name="Macas J."/>
            <person name="Novak P."/>
            <person name="Neumann P."/>
        </authorList>
    </citation>
    <scope>NUCLEOTIDE SEQUENCE</scope>
</reference>
<sequence>MSQKLFHRRDDSGELGVFEAANYFNDYEVSFSDNNQIIVNDGGCHSQAASSNGERMSTDTLFPAGSQHSSTESEIEKPIALKEKCKQPSSPGGKLACFLNSLFSQTNSSKKKNDKSKTRMNKDEEDNAHIRAGSLRKKRRSRSSSSTEEDEVYSANTTFKINAPFPYNPKIPSSKDDEDDDGDDHRPAGYKFMFSCGISEIRRKSVHWAGECKAEKYDDDNNKCSKFDDDCEDDEDDDYHSDSSSDLFDLPISEVLGYYTSTGLPAVYKTAQVDYIKRGAPISATTVI</sequence>
<evidence type="ECO:0000256" key="5">
    <source>
        <dbReference type="ARBA" id="ARBA00022475"/>
    </source>
</evidence>
<feature type="compositionally biased region" description="Polar residues" evidence="8">
    <location>
        <begin position="47"/>
        <end position="72"/>
    </location>
</feature>
<dbReference type="Proteomes" id="UP001152523">
    <property type="component" value="Unassembled WGS sequence"/>
</dbReference>
<organism evidence="9 10">
    <name type="scientific">Cuscuta epithymum</name>
    <dbReference type="NCBI Taxonomy" id="186058"/>
    <lineage>
        <taxon>Eukaryota</taxon>
        <taxon>Viridiplantae</taxon>
        <taxon>Streptophyta</taxon>
        <taxon>Embryophyta</taxon>
        <taxon>Tracheophyta</taxon>
        <taxon>Spermatophyta</taxon>
        <taxon>Magnoliopsida</taxon>
        <taxon>eudicotyledons</taxon>
        <taxon>Gunneridae</taxon>
        <taxon>Pentapetalae</taxon>
        <taxon>asterids</taxon>
        <taxon>lamiids</taxon>
        <taxon>Solanales</taxon>
        <taxon>Convolvulaceae</taxon>
        <taxon>Cuscuteae</taxon>
        <taxon>Cuscuta</taxon>
        <taxon>Cuscuta subgen. Cuscuta</taxon>
    </lineage>
</organism>
<dbReference type="InterPro" id="IPR039621">
    <property type="entry name" value="BG1-like"/>
</dbReference>
<protein>
    <submittedName>
        <fullName evidence="9">Uncharacterized protein</fullName>
    </submittedName>
</protein>
<keyword evidence="10" id="KW-1185">Reference proteome</keyword>
<dbReference type="GO" id="GO:0005886">
    <property type="term" value="C:plasma membrane"/>
    <property type="evidence" value="ECO:0007669"/>
    <property type="project" value="UniProtKB-SubCell"/>
</dbReference>
<keyword evidence="5" id="KW-1003">Cell membrane</keyword>
<evidence type="ECO:0000256" key="7">
    <source>
        <dbReference type="ARBA" id="ARBA00023294"/>
    </source>
</evidence>
<dbReference type="AlphaFoldDB" id="A0AAV0F053"/>
<name>A0AAV0F053_9ASTE</name>
<evidence type="ECO:0000313" key="10">
    <source>
        <dbReference type="Proteomes" id="UP001152523"/>
    </source>
</evidence>
<evidence type="ECO:0000256" key="8">
    <source>
        <dbReference type="SAM" id="MobiDB-lite"/>
    </source>
</evidence>
<gene>
    <name evidence="9" type="ORF">CEPIT_LOCUS29434</name>
</gene>
<evidence type="ECO:0000256" key="1">
    <source>
        <dbReference type="ARBA" id="ARBA00002281"/>
    </source>
</evidence>
<comment type="function">
    <text evidence="1">Involved in auxin transport. Regulator of the auxin signaling pathway.</text>
</comment>